<comment type="caution">
    <text evidence="2">The sequence shown here is derived from an EMBL/GenBank/DDBJ whole genome shotgun (WGS) entry which is preliminary data.</text>
</comment>
<organism evidence="2 3">
    <name type="scientific">Euphydryas editha</name>
    <name type="common">Edith's checkerspot</name>
    <dbReference type="NCBI Taxonomy" id="104508"/>
    <lineage>
        <taxon>Eukaryota</taxon>
        <taxon>Metazoa</taxon>
        <taxon>Ecdysozoa</taxon>
        <taxon>Arthropoda</taxon>
        <taxon>Hexapoda</taxon>
        <taxon>Insecta</taxon>
        <taxon>Pterygota</taxon>
        <taxon>Neoptera</taxon>
        <taxon>Endopterygota</taxon>
        <taxon>Lepidoptera</taxon>
        <taxon>Glossata</taxon>
        <taxon>Ditrysia</taxon>
        <taxon>Papilionoidea</taxon>
        <taxon>Nymphalidae</taxon>
        <taxon>Nymphalinae</taxon>
        <taxon>Euphydryas</taxon>
    </lineage>
</organism>
<dbReference type="Proteomes" id="UP001153954">
    <property type="component" value="Unassembled WGS sequence"/>
</dbReference>
<dbReference type="GO" id="GO:0071897">
    <property type="term" value="P:DNA biosynthetic process"/>
    <property type="evidence" value="ECO:0007669"/>
    <property type="project" value="UniProtKB-ARBA"/>
</dbReference>
<dbReference type="PROSITE" id="PS50878">
    <property type="entry name" value="RT_POL"/>
    <property type="match status" value="1"/>
</dbReference>
<keyword evidence="3" id="KW-1185">Reference proteome</keyword>
<gene>
    <name evidence="2" type="ORF">EEDITHA_LOCUS3634</name>
</gene>
<proteinExistence type="predicted"/>
<evidence type="ECO:0000313" key="3">
    <source>
        <dbReference type="Proteomes" id="UP001153954"/>
    </source>
</evidence>
<reference evidence="2" key="1">
    <citation type="submission" date="2022-03" db="EMBL/GenBank/DDBJ databases">
        <authorList>
            <person name="Tunstrom K."/>
        </authorList>
    </citation>
    <scope>NUCLEOTIDE SEQUENCE</scope>
</reference>
<dbReference type="EMBL" id="CAKOGL010000006">
    <property type="protein sequence ID" value="CAH2087364.1"/>
    <property type="molecule type" value="Genomic_DNA"/>
</dbReference>
<dbReference type="Pfam" id="PF00078">
    <property type="entry name" value="RVT_1"/>
    <property type="match status" value="1"/>
</dbReference>
<evidence type="ECO:0000313" key="2">
    <source>
        <dbReference type="EMBL" id="CAH2087364.1"/>
    </source>
</evidence>
<dbReference type="SUPFAM" id="SSF56672">
    <property type="entry name" value="DNA/RNA polymerases"/>
    <property type="match status" value="1"/>
</dbReference>
<accession>A0AAU9TIE8</accession>
<evidence type="ECO:0000259" key="1">
    <source>
        <dbReference type="PROSITE" id="PS50878"/>
    </source>
</evidence>
<dbReference type="InterPro" id="IPR000477">
    <property type="entry name" value="RT_dom"/>
</dbReference>
<dbReference type="AlphaFoldDB" id="A0AAU9TIE8"/>
<name>A0AAU9TIE8_EUPED</name>
<sequence>MSDSGLVADGAEVCNLFNSFFSSVGEVLAGTISQKYHTDTSKIFMYGSGSSHDTTLNYLKPCSMDEVNKIIDDLDANTSTGLDGISTKAIKCLKNLIIGNLVNSINKCFELGIFPDSLKIAKVNPIHKTDPSNYRPISVLPVISKIFEKLLYHRLNNFLTEKKVLIDEQYGFRPKSSTLTAAVDLITKIKTNIDQKNIGLGIFIDLKKAFDTVSHQKLLLKLKNICIIDTALNIFESYLRNRR</sequence>
<feature type="domain" description="Reverse transcriptase" evidence="1">
    <location>
        <begin position="107"/>
        <end position="243"/>
    </location>
</feature>
<protein>
    <recommendedName>
        <fullName evidence="1">Reverse transcriptase domain-containing protein</fullName>
    </recommendedName>
</protein>
<dbReference type="PANTHER" id="PTHR19446">
    <property type="entry name" value="REVERSE TRANSCRIPTASES"/>
    <property type="match status" value="1"/>
</dbReference>
<dbReference type="InterPro" id="IPR043502">
    <property type="entry name" value="DNA/RNA_pol_sf"/>
</dbReference>